<name>A0ABS6NJS0_9BURK</name>
<comment type="caution">
    <text evidence="16">The sequence shown here is derived from an EMBL/GenBank/DDBJ whole genome shotgun (WGS) entry which is preliminary data.</text>
</comment>
<evidence type="ECO:0000313" key="17">
    <source>
        <dbReference type="Proteomes" id="UP000722165"/>
    </source>
</evidence>
<keyword evidence="17" id="KW-1185">Reference proteome</keyword>
<evidence type="ECO:0000256" key="9">
    <source>
        <dbReference type="ARBA" id="ARBA00025012"/>
    </source>
</evidence>
<evidence type="ECO:0000256" key="8">
    <source>
        <dbReference type="ARBA" id="ARBA00024477"/>
    </source>
</evidence>
<dbReference type="RefSeq" id="WP_169294163.1">
    <property type="nucleotide sequence ID" value="NZ_JAHSPR010000001.1"/>
</dbReference>
<evidence type="ECO:0000256" key="12">
    <source>
        <dbReference type="NCBIfam" id="TIGR00928"/>
    </source>
</evidence>
<dbReference type="InterPro" id="IPR020557">
    <property type="entry name" value="Fumarate_lyase_CS"/>
</dbReference>
<evidence type="ECO:0000256" key="6">
    <source>
        <dbReference type="ARBA" id="ARBA00022755"/>
    </source>
</evidence>
<evidence type="ECO:0000256" key="4">
    <source>
        <dbReference type="ARBA" id="ARBA00012339"/>
    </source>
</evidence>
<dbReference type="PROSITE" id="PS00163">
    <property type="entry name" value="FUMARATE_LYASES"/>
    <property type="match status" value="1"/>
</dbReference>
<evidence type="ECO:0000256" key="13">
    <source>
        <dbReference type="RuleBase" id="RU361172"/>
    </source>
</evidence>
<dbReference type="PRINTS" id="PR00149">
    <property type="entry name" value="FUMRATELYASE"/>
</dbReference>
<dbReference type="SUPFAM" id="SSF48557">
    <property type="entry name" value="L-aspartase-like"/>
    <property type="match status" value="1"/>
</dbReference>
<accession>A0ABS6NJS0</accession>
<dbReference type="Pfam" id="PF08328">
    <property type="entry name" value="ASL_C"/>
    <property type="match status" value="1"/>
</dbReference>
<dbReference type="InterPro" id="IPR008948">
    <property type="entry name" value="L-Aspartase-like"/>
</dbReference>
<evidence type="ECO:0000313" key="16">
    <source>
        <dbReference type="EMBL" id="MBV4395885.1"/>
    </source>
</evidence>
<feature type="domain" description="Fumarate lyase N-terminal" evidence="14">
    <location>
        <begin position="26"/>
        <end position="315"/>
    </location>
</feature>
<reference evidence="16 17" key="1">
    <citation type="submission" date="2021-06" db="EMBL/GenBank/DDBJ databases">
        <authorList>
            <person name="Lu T."/>
            <person name="Wang Q."/>
            <person name="Han X."/>
        </authorList>
    </citation>
    <scope>NUCLEOTIDE SEQUENCE [LARGE SCALE GENOMIC DNA]</scope>
    <source>
        <strain evidence="16 17">LAM0050</strain>
    </source>
</reference>
<dbReference type="Gene3D" id="1.10.40.30">
    <property type="entry name" value="Fumarase/aspartase (C-terminal domain)"/>
    <property type="match status" value="1"/>
</dbReference>
<dbReference type="InterPro" id="IPR013539">
    <property type="entry name" value="PurB_C"/>
</dbReference>
<dbReference type="EMBL" id="JAHSPR010000001">
    <property type="protein sequence ID" value="MBV4395885.1"/>
    <property type="molecule type" value="Genomic_DNA"/>
</dbReference>
<comment type="function">
    <text evidence="9">Catalyzes two reactions in de novo purine nucleotide biosynthesis. Catalyzes the breakdown of 5-aminoimidazole- (N-succinylocarboxamide) ribotide (SAICAR or 2-[5-amino-1-(5-phospho-beta-D-ribosyl)imidazole-4-carboxamido]succinate) to 5-aminoimidazole-4-carboxamide ribotide (AICAR or 5-amino-1-(5-phospho-beta-D-ribosyl)imidazole-4-carboxamide) and fumarate, and of adenylosuccinate (ADS or N(6)-(1,2-dicarboxyethyl)-AMP) to adenosine monophosphate (AMP) and fumarate.</text>
</comment>
<dbReference type="Proteomes" id="UP000722165">
    <property type="component" value="Unassembled WGS sequence"/>
</dbReference>
<dbReference type="InterPro" id="IPR004769">
    <property type="entry name" value="Pur_lyase"/>
</dbReference>
<dbReference type="GO" id="GO:0016829">
    <property type="term" value="F:lyase activity"/>
    <property type="evidence" value="ECO:0007669"/>
    <property type="project" value="UniProtKB-KW"/>
</dbReference>
<protein>
    <recommendedName>
        <fullName evidence="5 12">Adenylosuccinate lyase</fullName>
        <shortName evidence="13">ASL</shortName>
        <ecNumber evidence="4 12">4.3.2.2</ecNumber>
    </recommendedName>
    <alternativeName>
        <fullName evidence="10 13">Adenylosuccinase</fullName>
    </alternativeName>
</protein>
<proteinExistence type="inferred from homology"/>
<comment type="similarity">
    <text evidence="3 13">Belongs to the lyase 1 family. Adenylosuccinate lyase subfamily.</text>
</comment>
<dbReference type="PANTHER" id="PTHR43411:SF1">
    <property type="entry name" value="ADENYLOSUCCINATE LYASE"/>
    <property type="match status" value="1"/>
</dbReference>
<evidence type="ECO:0000256" key="5">
    <source>
        <dbReference type="ARBA" id="ARBA00017058"/>
    </source>
</evidence>
<comment type="catalytic activity">
    <reaction evidence="8">
        <text>(2S)-2-[5-amino-1-(5-phospho-beta-D-ribosyl)imidazole-4-carboxamido]succinate = 5-amino-1-(5-phospho-beta-D-ribosyl)imidazole-4-carboxamide + fumarate</text>
        <dbReference type="Rhea" id="RHEA:23920"/>
        <dbReference type="ChEBI" id="CHEBI:29806"/>
        <dbReference type="ChEBI" id="CHEBI:58443"/>
        <dbReference type="ChEBI" id="CHEBI:58475"/>
        <dbReference type="EC" id="4.3.2.2"/>
    </reaction>
    <physiologicalReaction direction="left-to-right" evidence="8">
        <dbReference type="Rhea" id="RHEA:23921"/>
    </physiologicalReaction>
</comment>
<evidence type="ECO:0000256" key="2">
    <source>
        <dbReference type="ARBA" id="ARBA00004734"/>
    </source>
</evidence>
<dbReference type="NCBIfam" id="TIGR00928">
    <property type="entry name" value="purB"/>
    <property type="match status" value="1"/>
</dbReference>
<evidence type="ECO:0000256" key="3">
    <source>
        <dbReference type="ARBA" id="ARBA00008273"/>
    </source>
</evidence>
<evidence type="ECO:0000259" key="14">
    <source>
        <dbReference type="Pfam" id="PF00206"/>
    </source>
</evidence>
<keyword evidence="6 13" id="KW-0658">Purine biosynthesis</keyword>
<evidence type="ECO:0000256" key="11">
    <source>
        <dbReference type="ARBA" id="ARBA00049115"/>
    </source>
</evidence>
<comment type="pathway">
    <text evidence="2 13">Purine metabolism; AMP biosynthesis via de novo pathway; AMP from IMP: step 2/2.</text>
</comment>
<dbReference type="Pfam" id="PF00206">
    <property type="entry name" value="Lyase_1"/>
    <property type="match status" value="1"/>
</dbReference>
<dbReference type="InterPro" id="IPR024083">
    <property type="entry name" value="Fumarase/histidase_N"/>
</dbReference>
<dbReference type="Gene3D" id="1.10.275.10">
    <property type="entry name" value="Fumarase/aspartase (N-terminal domain)"/>
    <property type="match status" value="1"/>
</dbReference>
<gene>
    <name evidence="16" type="primary">purB</name>
    <name evidence="16" type="ORF">KU392_01285</name>
</gene>
<dbReference type="PANTHER" id="PTHR43411">
    <property type="entry name" value="ADENYLOSUCCINATE LYASE"/>
    <property type="match status" value="1"/>
</dbReference>
<dbReference type="InterPro" id="IPR000362">
    <property type="entry name" value="Fumarate_lyase_fam"/>
</dbReference>
<sequence>MKIADQLSTLNALSPLDGRYASRGTALREYLSEAGFMAHRVEVEVSWLIALSDAGLPELAPFSEQARQKLGNLVENFTEADAERIKEIERTTNHDVKAVEYFLKEKVADDQELAKAAEFIHFACTSEDINNTSHALMLSRVRANVILPRLNDVLAELVRYANLFADQPLLSRTHGQPASPSTMGKEFANVAARLKNAIAAIAAVEPLAKLNGATGNYNAHLSAYPEINWPALAKNVLNKLGLTQNEYTIQIEPHDWMSALFDAIARANTILLDLNRDIWGYIALGYFKQRLKEGEVGSSTMPHKVNPIDFENSEGNIGLANAVLRHLSEKLPVSRWQRDLTDSTVLRNLGVALGYCMVAWDSCLKGLGKLELNAAAIDADIDACWEVLAEPVQTVMRRYGLPQPYEQLKALTRGRGITQDALREFIAQLDLPAEPKQRLLDMTPRSYIGLAAELARKVA</sequence>
<feature type="domain" description="Adenylosuccinate lyase PurB C-terminal" evidence="15">
    <location>
        <begin position="334"/>
        <end position="448"/>
    </location>
</feature>
<keyword evidence="7 13" id="KW-0456">Lyase</keyword>
<organism evidence="16 17">
    <name type="scientific">Advenella alkanexedens</name>
    <dbReference type="NCBI Taxonomy" id="1481665"/>
    <lineage>
        <taxon>Bacteria</taxon>
        <taxon>Pseudomonadati</taxon>
        <taxon>Pseudomonadota</taxon>
        <taxon>Betaproteobacteria</taxon>
        <taxon>Burkholderiales</taxon>
        <taxon>Alcaligenaceae</taxon>
    </lineage>
</organism>
<comment type="catalytic activity">
    <reaction evidence="11">
        <text>N(6)-(1,2-dicarboxyethyl)-AMP = fumarate + AMP</text>
        <dbReference type="Rhea" id="RHEA:16853"/>
        <dbReference type="ChEBI" id="CHEBI:29806"/>
        <dbReference type="ChEBI" id="CHEBI:57567"/>
        <dbReference type="ChEBI" id="CHEBI:456215"/>
        <dbReference type="EC" id="4.3.2.2"/>
    </reaction>
    <physiologicalReaction direction="left-to-right" evidence="11">
        <dbReference type="Rhea" id="RHEA:16854"/>
    </physiologicalReaction>
</comment>
<evidence type="ECO:0000256" key="1">
    <source>
        <dbReference type="ARBA" id="ARBA00004706"/>
    </source>
</evidence>
<dbReference type="InterPro" id="IPR047136">
    <property type="entry name" value="PurB_bact"/>
</dbReference>
<dbReference type="InterPro" id="IPR022761">
    <property type="entry name" value="Fumarate_lyase_N"/>
</dbReference>
<dbReference type="NCBIfam" id="NF006764">
    <property type="entry name" value="PRK09285.1"/>
    <property type="match status" value="1"/>
</dbReference>
<dbReference type="Gene3D" id="1.20.200.10">
    <property type="entry name" value="Fumarase/aspartase (Central domain)"/>
    <property type="match status" value="1"/>
</dbReference>
<evidence type="ECO:0000256" key="10">
    <source>
        <dbReference type="ARBA" id="ARBA00030717"/>
    </source>
</evidence>
<evidence type="ECO:0000256" key="7">
    <source>
        <dbReference type="ARBA" id="ARBA00023239"/>
    </source>
</evidence>
<evidence type="ECO:0000259" key="15">
    <source>
        <dbReference type="Pfam" id="PF08328"/>
    </source>
</evidence>
<dbReference type="CDD" id="cd01598">
    <property type="entry name" value="PurB"/>
    <property type="match status" value="1"/>
</dbReference>
<comment type="pathway">
    <text evidence="1 13">Purine metabolism; IMP biosynthesis via de novo pathway; 5-amino-1-(5-phospho-D-ribosyl)imidazole-4-carboxamide from 5-amino-1-(5-phospho-D-ribosyl)imidazole-4-carboxylate: step 2/2.</text>
</comment>
<dbReference type="EC" id="4.3.2.2" evidence="4 12"/>